<proteinExistence type="predicted"/>
<dbReference type="EMBL" id="JAOYEY010000012">
    <property type="protein sequence ID" value="MCV9884176.1"/>
    <property type="molecule type" value="Genomic_DNA"/>
</dbReference>
<protein>
    <submittedName>
        <fullName evidence="2">DUF5634 family protein</fullName>
    </submittedName>
</protein>
<comment type="caution">
    <text evidence="2">The sequence shown here is derived from an EMBL/GenBank/DDBJ whole genome shotgun (WGS) entry which is preliminary data.</text>
</comment>
<dbReference type="InterPro" id="IPR028990">
    <property type="entry name" value="GK1464-like"/>
</dbReference>
<gene>
    <name evidence="2" type="ORF">OIH86_00575</name>
</gene>
<dbReference type="InterPro" id="IPR040915">
    <property type="entry name" value="GK1464-like_dom"/>
</dbReference>
<name>A0ABT3DBE2_9BACI</name>
<keyword evidence="3" id="KW-1185">Reference proteome</keyword>
<accession>A0ABT3DBE2</accession>
<evidence type="ECO:0000313" key="3">
    <source>
        <dbReference type="Proteomes" id="UP001526147"/>
    </source>
</evidence>
<organism evidence="2 3">
    <name type="scientific">Metabacillus halosaccharovorans</name>
    <dbReference type="NCBI Taxonomy" id="930124"/>
    <lineage>
        <taxon>Bacteria</taxon>
        <taxon>Bacillati</taxon>
        <taxon>Bacillota</taxon>
        <taxon>Bacilli</taxon>
        <taxon>Bacillales</taxon>
        <taxon>Bacillaceae</taxon>
        <taxon>Metabacillus</taxon>
    </lineage>
</organism>
<reference evidence="2 3" key="1">
    <citation type="submission" date="2022-10" db="EMBL/GenBank/DDBJ databases">
        <title>Draft genome assembly of moderately radiation resistant bacterium Metabacillus halosaccharovorans.</title>
        <authorList>
            <person name="Pal S."/>
            <person name="Gopinathan A."/>
        </authorList>
    </citation>
    <scope>NUCLEOTIDE SEQUENCE [LARGE SCALE GENOMIC DNA]</scope>
    <source>
        <strain evidence="2 3">VITHBRA001</strain>
    </source>
</reference>
<dbReference type="SUPFAM" id="SSF143579">
    <property type="entry name" value="GK1464-like"/>
    <property type="match status" value="1"/>
</dbReference>
<sequence length="105" mass="12224">MKFSNRDEVINDLQKAFQPLISKYDIEDIGVFEEQGQKDQYHMGYTIRKDGKTFMVHTPYLKNESGQLSAANNEWTVETDEPNLKDMNGYKGLDEALRSLENWTN</sequence>
<evidence type="ECO:0000259" key="1">
    <source>
        <dbReference type="Pfam" id="PF18681"/>
    </source>
</evidence>
<dbReference type="Gene3D" id="3.30.70.1480">
    <property type="entry name" value="GK1464-like"/>
    <property type="match status" value="1"/>
</dbReference>
<dbReference type="RefSeq" id="WP_264141178.1">
    <property type="nucleotide sequence ID" value="NZ_JAOYEY010000012.1"/>
</dbReference>
<dbReference type="Proteomes" id="UP001526147">
    <property type="component" value="Unassembled WGS sequence"/>
</dbReference>
<evidence type="ECO:0000313" key="2">
    <source>
        <dbReference type="EMBL" id="MCV9884176.1"/>
    </source>
</evidence>
<feature type="domain" description="GK1464-like" evidence="1">
    <location>
        <begin position="5"/>
        <end position="99"/>
    </location>
</feature>
<dbReference type="Pfam" id="PF18681">
    <property type="entry name" value="DUF5634"/>
    <property type="match status" value="1"/>
</dbReference>